<keyword evidence="6" id="KW-1185">Reference proteome</keyword>
<keyword evidence="4" id="KW-0052">Apoplast</keyword>
<comment type="similarity">
    <text evidence="1 4">Belongs to the plant dirigent protein family.</text>
</comment>
<name>D8S1Y5_SELML</name>
<dbReference type="OMA" id="FLMIQNF"/>
<organism evidence="6">
    <name type="scientific">Selaginella moellendorffii</name>
    <name type="common">Spikemoss</name>
    <dbReference type="NCBI Taxonomy" id="88036"/>
    <lineage>
        <taxon>Eukaryota</taxon>
        <taxon>Viridiplantae</taxon>
        <taxon>Streptophyta</taxon>
        <taxon>Embryophyta</taxon>
        <taxon>Tracheophyta</taxon>
        <taxon>Lycopodiopsida</taxon>
        <taxon>Selaginellales</taxon>
        <taxon>Selaginellaceae</taxon>
        <taxon>Selaginella</taxon>
    </lineage>
</organism>
<protein>
    <recommendedName>
        <fullName evidence="4">Dirigent protein</fullName>
    </recommendedName>
</protein>
<sequence length="136" mass="14844">IRFYLHDQFNGSNPTTAIVLPPRNNETLFGQVAIFDDKLTTESSINSKPVGRAKGFLVIDSLSKSSFLQSMTVELEGRKGTIVLHGQNPFTESRREIAVVGGTGEFRNVQGYALTSTTGAEPGGLIAIYEVHLVRF</sequence>
<feature type="non-terminal residue" evidence="5">
    <location>
        <position position="136"/>
    </location>
</feature>
<dbReference type="HOGENOM" id="CLU_087111_2_0_1"/>
<dbReference type="Pfam" id="PF03018">
    <property type="entry name" value="Dirigent"/>
    <property type="match status" value="1"/>
</dbReference>
<evidence type="ECO:0000256" key="3">
    <source>
        <dbReference type="ARBA" id="ARBA00022525"/>
    </source>
</evidence>
<accession>D8S1Y5</accession>
<evidence type="ECO:0000256" key="4">
    <source>
        <dbReference type="RuleBase" id="RU363099"/>
    </source>
</evidence>
<gene>
    <name evidence="5" type="ORF">SELMODRAFT_37655</name>
</gene>
<comment type="function">
    <text evidence="4">Dirigent proteins impart stereoselectivity on the phenoxy radical-coupling reaction, yielding optically active lignans from two molecules of coniferyl alcohol in the biosynthesis of lignans, flavonolignans, and alkaloids and thus plays a central role in plant secondary metabolism.</text>
</comment>
<dbReference type="EMBL" id="GL377599">
    <property type="protein sequence ID" value="EFJ21369.1"/>
    <property type="molecule type" value="Genomic_DNA"/>
</dbReference>
<comment type="subunit">
    <text evidence="2 4">Homodimer.</text>
</comment>
<dbReference type="FunCoup" id="D8S1Y5">
    <property type="interactions" value="538"/>
</dbReference>
<dbReference type="Gramene" id="EFJ21369">
    <property type="protein sequence ID" value="EFJ21369"/>
    <property type="gene ID" value="SELMODRAFT_37655"/>
</dbReference>
<dbReference type="InterPro" id="IPR044859">
    <property type="entry name" value="Allene_oxi_cyc_Dirigent"/>
</dbReference>
<reference evidence="5 6" key="1">
    <citation type="journal article" date="2011" name="Science">
        <title>The Selaginella genome identifies genetic changes associated with the evolution of vascular plants.</title>
        <authorList>
            <person name="Banks J.A."/>
            <person name="Nishiyama T."/>
            <person name="Hasebe M."/>
            <person name="Bowman J.L."/>
            <person name="Gribskov M."/>
            <person name="dePamphilis C."/>
            <person name="Albert V.A."/>
            <person name="Aono N."/>
            <person name="Aoyama T."/>
            <person name="Ambrose B.A."/>
            <person name="Ashton N.W."/>
            <person name="Axtell M.J."/>
            <person name="Barker E."/>
            <person name="Barker M.S."/>
            <person name="Bennetzen J.L."/>
            <person name="Bonawitz N.D."/>
            <person name="Chapple C."/>
            <person name="Cheng C."/>
            <person name="Correa L.G."/>
            <person name="Dacre M."/>
            <person name="DeBarry J."/>
            <person name="Dreyer I."/>
            <person name="Elias M."/>
            <person name="Engstrom E.M."/>
            <person name="Estelle M."/>
            <person name="Feng L."/>
            <person name="Finet C."/>
            <person name="Floyd S.K."/>
            <person name="Frommer W.B."/>
            <person name="Fujita T."/>
            <person name="Gramzow L."/>
            <person name="Gutensohn M."/>
            <person name="Harholt J."/>
            <person name="Hattori M."/>
            <person name="Heyl A."/>
            <person name="Hirai T."/>
            <person name="Hiwatashi Y."/>
            <person name="Ishikawa M."/>
            <person name="Iwata M."/>
            <person name="Karol K.G."/>
            <person name="Koehler B."/>
            <person name="Kolukisaoglu U."/>
            <person name="Kubo M."/>
            <person name="Kurata T."/>
            <person name="Lalonde S."/>
            <person name="Li K."/>
            <person name="Li Y."/>
            <person name="Litt A."/>
            <person name="Lyons E."/>
            <person name="Manning G."/>
            <person name="Maruyama T."/>
            <person name="Michael T.P."/>
            <person name="Mikami K."/>
            <person name="Miyazaki S."/>
            <person name="Morinaga S."/>
            <person name="Murata T."/>
            <person name="Mueller-Roeber B."/>
            <person name="Nelson D.R."/>
            <person name="Obara M."/>
            <person name="Oguri Y."/>
            <person name="Olmstead R.G."/>
            <person name="Onodera N."/>
            <person name="Petersen B.L."/>
            <person name="Pils B."/>
            <person name="Prigge M."/>
            <person name="Rensing S.A."/>
            <person name="Riano-Pachon D.M."/>
            <person name="Roberts A.W."/>
            <person name="Sato Y."/>
            <person name="Scheller H.V."/>
            <person name="Schulz B."/>
            <person name="Schulz C."/>
            <person name="Shakirov E.V."/>
            <person name="Shibagaki N."/>
            <person name="Shinohara N."/>
            <person name="Shippen D.E."/>
            <person name="Soerensen I."/>
            <person name="Sotooka R."/>
            <person name="Sugimoto N."/>
            <person name="Sugita M."/>
            <person name="Sumikawa N."/>
            <person name="Tanurdzic M."/>
            <person name="Theissen G."/>
            <person name="Ulvskov P."/>
            <person name="Wakazuki S."/>
            <person name="Weng J.K."/>
            <person name="Willats W.W."/>
            <person name="Wipf D."/>
            <person name="Wolf P.G."/>
            <person name="Yang L."/>
            <person name="Zimmer A.D."/>
            <person name="Zhu Q."/>
            <person name="Mitros T."/>
            <person name="Hellsten U."/>
            <person name="Loque D."/>
            <person name="Otillar R."/>
            <person name="Salamov A."/>
            <person name="Schmutz J."/>
            <person name="Shapiro H."/>
            <person name="Lindquist E."/>
            <person name="Lucas S."/>
            <person name="Rokhsar D."/>
            <person name="Grigoriev I.V."/>
        </authorList>
    </citation>
    <scope>NUCLEOTIDE SEQUENCE [LARGE SCALE GENOMIC DNA]</scope>
</reference>
<dbReference type="PANTHER" id="PTHR21495">
    <property type="entry name" value="NUCLEOPORIN-RELATED"/>
    <property type="match status" value="1"/>
</dbReference>
<dbReference type="AlphaFoldDB" id="D8S1Y5"/>
<proteinExistence type="inferred from homology"/>
<comment type="subcellular location">
    <subcellularLocation>
        <location evidence="4">Secreted</location>
        <location evidence="4">Extracellular space</location>
        <location evidence="4">Apoplast</location>
    </subcellularLocation>
</comment>
<dbReference type="Proteomes" id="UP000001514">
    <property type="component" value="Unassembled WGS sequence"/>
</dbReference>
<dbReference type="InterPro" id="IPR004265">
    <property type="entry name" value="Dirigent"/>
</dbReference>
<dbReference type="InParanoid" id="D8S1Y5"/>
<dbReference type="eggNOG" id="ENOG502RXST">
    <property type="taxonomic scope" value="Eukaryota"/>
</dbReference>
<dbReference type="GO" id="GO:0048046">
    <property type="term" value="C:apoplast"/>
    <property type="evidence" value="ECO:0007669"/>
    <property type="project" value="UniProtKB-SubCell"/>
</dbReference>
<keyword evidence="3 4" id="KW-0964">Secreted</keyword>
<dbReference type="Gene3D" id="2.40.480.10">
    <property type="entry name" value="Allene oxide cyclase-like"/>
    <property type="match status" value="1"/>
</dbReference>
<evidence type="ECO:0000256" key="2">
    <source>
        <dbReference type="ARBA" id="ARBA00011738"/>
    </source>
</evidence>
<dbReference type="GO" id="GO:0009699">
    <property type="term" value="P:phenylpropanoid biosynthetic process"/>
    <property type="evidence" value="ECO:0007669"/>
    <property type="project" value="UniProtKB-ARBA"/>
</dbReference>
<evidence type="ECO:0000313" key="6">
    <source>
        <dbReference type="Proteomes" id="UP000001514"/>
    </source>
</evidence>
<feature type="non-terminal residue" evidence="5">
    <location>
        <position position="1"/>
    </location>
</feature>
<evidence type="ECO:0000256" key="1">
    <source>
        <dbReference type="ARBA" id="ARBA00010746"/>
    </source>
</evidence>
<dbReference type="KEGG" id="smo:SELMODRAFT_37655"/>
<dbReference type="OrthoDB" id="1864232at2759"/>
<evidence type="ECO:0000313" key="5">
    <source>
        <dbReference type="EMBL" id="EFJ21369.1"/>
    </source>
</evidence>